<dbReference type="PANTHER" id="PTHR11264">
    <property type="entry name" value="URACIL-DNA GLYCOSYLASE"/>
    <property type="match status" value="1"/>
</dbReference>
<dbReference type="AlphaFoldDB" id="A0AAD8Y8H7"/>
<evidence type="ECO:0000256" key="11">
    <source>
        <dbReference type="ARBA" id="ARBA00023268"/>
    </source>
</evidence>
<dbReference type="EC" id="3.2.2.27" evidence="13"/>
<evidence type="ECO:0000256" key="15">
    <source>
        <dbReference type="SAM" id="MobiDB-lite"/>
    </source>
</evidence>
<dbReference type="GO" id="GO:0004844">
    <property type="term" value="F:uracil DNA N-glycosylase activity"/>
    <property type="evidence" value="ECO:0007669"/>
    <property type="project" value="UniProtKB-UniRule"/>
</dbReference>
<evidence type="ECO:0000256" key="9">
    <source>
        <dbReference type="ARBA" id="ARBA00023204"/>
    </source>
</evidence>
<evidence type="ECO:0000256" key="14">
    <source>
        <dbReference type="PROSITE-ProRule" id="PRU10072"/>
    </source>
</evidence>
<dbReference type="NCBIfam" id="TIGR00628">
    <property type="entry name" value="ung"/>
    <property type="match status" value="1"/>
</dbReference>
<evidence type="ECO:0000256" key="10">
    <source>
        <dbReference type="ARBA" id="ARBA00023239"/>
    </source>
</evidence>
<dbReference type="InterPro" id="IPR002043">
    <property type="entry name" value="UDG_fam1"/>
</dbReference>
<name>A0AAD8Y8H7_9STRA</name>
<evidence type="ECO:0000313" key="19">
    <source>
        <dbReference type="Proteomes" id="UP001224775"/>
    </source>
</evidence>
<reference evidence="18" key="1">
    <citation type="submission" date="2023-06" db="EMBL/GenBank/DDBJ databases">
        <title>Survivors Of The Sea: Transcriptome response of Skeletonema marinoi to long-term dormancy.</title>
        <authorList>
            <person name="Pinder M.I.M."/>
            <person name="Kourtchenko O."/>
            <person name="Robertson E.K."/>
            <person name="Larsson T."/>
            <person name="Maumus F."/>
            <person name="Osuna-Cruz C.M."/>
            <person name="Vancaester E."/>
            <person name="Stenow R."/>
            <person name="Vandepoele K."/>
            <person name="Ploug H."/>
            <person name="Bruchert V."/>
            <person name="Godhe A."/>
            <person name="Topel M."/>
        </authorList>
    </citation>
    <scope>NUCLEOTIDE SEQUENCE</scope>
    <source>
        <strain evidence="18">R05AC</strain>
    </source>
</reference>
<evidence type="ECO:0000256" key="7">
    <source>
        <dbReference type="ARBA" id="ARBA00022801"/>
    </source>
</evidence>
<evidence type="ECO:0000259" key="17">
    <source>
        <dbReference type="PROSITE" id="PS51068"/>
    </source>
</evidence>
<evidence type="ECO:0000256" key="1">
    <source>
        <dbReference type="ARBA" id="ARBA00002631"/>
    </source>
</evidence>
<dbReference type="NCBIfam" id="NF003591">
    <property type="entry name" value="PRK05254.1-4"/>
    <property type="match status" value="1"/>
</dbReference>
<dbReference type="SMART" id="SM00898">
    <property type="entry name" value="Fapy_DNA_glyco"/>
    <property type="match status" value="1"/>
</dbReference>
<dbReference type="GO" id="GO:0003906">
    <property type="term" value="F:DNA-(apurinic or apyrimidinic site) endonuclease activity"/>
    <property type="evidence" value="ECO:0007669"/>
    <property type="project" value="InterPro"/>
</dbReference>
<evidence type="ECO:0000256" key="6">
    <source>
        <dbReference type="ARBA" id="ARBA00022763"/>
    </source>
</evidence>
<dbReference type="InterPro" id="IPR010979">
    <property type="entry name" value="Ribosomal_uS13-like_H2TH"/>
</dbReference>
<comment type="function">
    <text evidence="1 13">Excises uracil residues from the DNA which can arise as a result of misincorporation of dUMP residues by DNA polymerase or due to deamination of cytosine.</text>
</comment>
<evidence type="ECO:0000256" key="13">
    <source>
        <dbReference type="HAMAP-Rule" id="MF_03166"/>
    </source>
</evidence>
<dbReference type="PROSITE" id="PS00130">
    <property type="entry name" value="U_DNA_GLYCOSYLASE"/>
    <property type="match status" value="1"/>
</dbReference>
<dbReference type="GO" id="GO:0008270">
    <property type="term" value="F:zinc ion binding"/>
    <property type="evidence" value="ECO:0007669"/>
    <property type="project" value="InterPro"/>
</dbReference>
<dbReference type="Pfam" id="PF06831">
    <property type="entry name" value="H2TH"/>
    <property type="match status" value="1"/>
</dbReference>
<feature type="region of interest" description="Disordered" evidence="15">
    <location>
        <begin position="400"/>
        <end position="424"/>
    </location>
</feature>
<dbReference type="NCBIfam" id="NF003588">
    <property type="entry name" value="PRK05254.1-1"/>
    <property type="match status" value="1"/>
</dbReference>
<keyword evidence="16" id="KW-0732">Signal</keyword>
<organism evidence="18 19">
    <name type="scientific">Skeletonema marinoi</name>
    <dbReference type="NCBI Taxonomy" id="267567"/>
    <lineage>
        <taxon>Eukaryota</taxon>
        <taxon>Sar</taxon>
        <taxon>Stramenopiles</taxon>
        <taxon>Ochrophyta</taxon>
        <taxon>Bacillariophyta</taxon>
        <taxon>Coscinodiscophyceae</taxon>
        <taxon>Thalassiosirophycidae</taxon>
        <taxon>Thalassiosirales</taxon>
        <taxon>Skeletonemataceae</taxon>
        <taxon>Skeletonema</taxon>
        <taxon>Skeletonema marinoi-dohrnii complex</taxon>
    </lineage>
</organism>
<dbReference type="FunFam" id="3.40.470.10:FF:000008">
    <property type="entry name" value="Uracil-DNA glycosylase"/>
    <property type="match status" value="1"/>
</dbReference>
<dbReference type="InterPro" id="IPR015886">
    <property type="entry name" value="H2TH_FPG"/>
</dbReference>
<sequence>MISAKSQGGLILTMVLTFMIMPSSSALALPLLRRTFSSVNHSYRRTLSTRRTIPTMMPEGPEVRTLVDQLQPAVGKRLTDFQFLSGRYVRGARPRGFESFAKTITPIALSECSDAGGGNGDNKVSTTNHDDDDSESNFDNIDVIKSLNCKGKFIYMILDEGNAAITNKDPDYQRSVWITLGMTGRFVNEADVNRPRASNSDRKGADPRWFFETMDMKNGQRRKIYYRDTRNFGTLIFSLSVDELDKKLASLGADMLVDNTTEEMFLEAMNKSKQNRNICKFIIDQSKISGVGNYILAEGLYRARLDPFASLDEIDIDQRKALFKELREVITTSYNAQGLTRPNGGSYRSVDGSRGQFEFQLQCYGQVMSPNNNPIVKEVDGPHSRAIWYVPEEQLFIPRSQRAGGNNQSGDSMKRTQSSSPAFEKKAVEKGVTRYSLVPSSDQTFGDVISNSLTDPSWNDALRDHMASDKFQSMIQQIESQISSGAEVYPPVEDVFSALNLCPLDDVRVVIVGQDPYHQPGQGHGLAFSVRKDVKTPPSLRNIFKEAMEDVSIDPPTHGNLEGWARQGVLLLNTVLTVRRGEANSHAKMGWEDLTDLIINKINEEKSGVVFLLWGGPASKKASCVDEVKHTVIRTSHPSPLGATKTASPFLSSRCFSRTNEALQKHGKDQIDWNAL</sequence>
<gene>
    <name evidence="18" type="ORF">QTG54_007347</name>
</gene>
<keyword evidence="9 13" id="KW-0234">DNA repair</keyword>
<dbReference type="NCBIfam" id="NF003592">
    <property type="entry name" value="PRK05254.1-5"/>
    <property type="match status" value="1"/>
</dbReference>
<dbReference type="GO" id="GO:0005634">
    <property type="term" value="C:nucleus"/>
    <property type="evidence" value="ECO:0007669"/>
    <property type="project" value="UniProtKB-SubCell"/>
</dbReference>
<feature type="compositionally biased region" description="Polar residues" evidence="15">
    <location>
        <begin position="403"/>
        <end position="421"/>
    </location>
</feature>
<dbReference type="Gene3D" id="3.40.470.10">
    <property type="entry name" value="Uracil-DNA glycosylase-like domain"/>
    <property type="match status" value="1"/>
</dbReference>
<proteinExistence type="inferred from homology"/>
<dbReference type="InterPro" id="IPR036895">
    <property type="entry name" value="Uracil-DNA_glycosylase-like_sf"/>
</dbReference>
<dbReference type="InterPro" id="IPR005122">
    <property type="entry name" value="Uracil-DNA_glycosylase-like"/>
</dbReference>
<dbReference type="Pfam" id="PF03167">
    <property type="entry name" value="UDG"/>
    <property type="match status" value="1"/>
</dbReference>
<keyword evidence="13" id="KW-0539">Nucleus</keyword>
<dbReference type="SUPFAM" id="SSF52141">
    <property type="entry name" value="Uracil-DNA glycosylase-like"/>
    <property type="match status" value="1"/>
</dbReference>
<evidence type="ECO:0000256" key="16">
    <source>
        <dbReference type="SAM" id="SignalP"/>
    </source>
</evidence>
<dbReference type="InterPro" id="IPR018085">
    <property type="entry name" value="Ura-DNA_Glyclase_AS"/>
</dbReference>
<keyword evidence="12 18" id="KW-0326">Glycosidase</keyword>
<dbReference type="Gene3D" id="1.10.8.50">
    <property type="match status" value="1"/>
</dbReference>
<evidence type="ECO:0000256" key="4">
    <source>
        <dbReference type="ARBA" id="ARBA00009409"/>
    </source>
</evidence>
<comment type="subcellular location">
    <subcellularLocation>
        <location evidence="2">Cytoplasm</location>
    </subcellularLocation>
    <subcellularLocation>
        <location evidence="13">Mitochondrion</location>
    </subcellularLocation>
    <subcellularLocation>
        <location evidence="13">Nucleus</location>
    </subcellularLocation>
</comment>
<feature type="region of interest" description="Disordered" evidence="15">
    <location>
        <begin position="115"/>
        <end position="135"/>
    </location>
</feature>
<dbReference type="InterPro" id="IPR035937">
    <property type="entry name" value="FPG_N"/>
</dbReference>
<accession>A0AAD8Y8H7</accession>
<comment type="similarity">
    <text evidence="3 13">Belongs to the uracil-DNA glycosylase (UDG) superfamily. UNG family.</text>
</comment>
<dbReference type="GO" id="GO:0016829">
    <property type="term" value="F:lyase activity"/>
    <property type="evidence" value="ECO:0007669"/>
    <property type="project" value="UniProtKB-KW"/>
</dbReference>
<dbReference type="SUPFAM" id="SSF46946">
    <property type="entry name" value="S13-like H2TH domain"/>
    <property type="match status" value="1"/>
</dbReference>
<evidence type="ECO:0000313" key="18">
    <source>
        <dbReference type="EMBL" id="KAK1741774.1"/>
    </source>
</evidence>
<dbReference type="InterPro" id="IPR012319">
    <property type="entry name" value="FPG_cat"/>
</dbReference>
<dbReference type="EMBL" id="JATAAI010000012">
    <property type="protein sequence ID" value="KAK1741774.1"/>
    <property type="molecule type" value="Genomic_DNA"/>
</dbReference>
<dbReference type="HAMAP" id="MF_00148">
    <property type="entry name" value="UDG"/>
    <property type="match status" value="1"/>
</dbReference>
<keyword evidence="5" id="KW-0963">Cytoplasm</keyword>
<dbReference type="Proteomes" id="UP001224775">
    <property type="component" value="Unassembled WGS sequence"/>
</dbReference>
<evidence type="ECO:0000256" key="2">
    <source>
        <dbReference type="ARBA" id="ARBA00004496"/>
    </source>
</evidence>
<dbReference type="GO" id="GO:0097510">
    <property type="term" value="P:base-excision repair, AP site formation via deaminated base removal"/>
    <property type="evidence" value="ECO:0007669"/>
    <property type="project" value="TreeGrafter"/>
</dbReference>
<dbReference type="PROSITE" id="PS51068">
    <property type="entry name" value="FPG_CAT"/>
    <property type="match status" value="1"/>
</dbReference>
<keyword evidence="19" id="KW-1185">Reference proteome</keyword>
<evidence type="ECO:0000256" key="8">
    <source>
        <dbReference type="ARBA" id="ARBA00023125"/>
    </source>
</evidence>
<comment type="caution">
    <text evidence="18">The sequence shown here is derived from an EMBL/GenBank/DDBJ whole genome shotgun (WGS) entry which is preliminary data.</text>
</comment>
<evidence type="ECO:0000256" key="3">
    <source>
        <dbReference type="ARBA" id="ARBA00008184"/>
    </source>
</evidence>
<keyword evidence="8" id="KW-0238">DNA-binding</keyword>
<dbReference type="PANTHER" id="PTHR11264:SF0">
    <property type="entry name" value="URACIL-DNA GLYCOSYLASE"/>
    <property type="match status" value="1"/>
</dbReference>
<keyword evidence="11" id="KW-0511">Multifunctional enzyme</keyword>
<feature type="domain" description="Formamidopyrimidine-DNA glycosylase catalytic" evidence="17">
    <location>
        <begin position="58"/>
        <end position="233"/>
    </location>
</feature>
<dbReference type="CDD" id="cd10027">
    <property type="entry name" value="UDG-F1-like"/>
    <property type="match status" value="1"/>
</dbReference>
<dbReference type="NCBIfam" id="NF003589">
    <property type="entry name" value="PRK05254.1-2"/>
    <property type="match status" value="1"/>
</dbReference>
<protein>
    <recommendedName>
        <fullName evidence="13">Uracil-DNA glycosylase</fullName>
        <shortName evidence="13">UDG</shortName>
        <ecNumber evidence="13">3.2.2.27</ecNumber>
    </recommendedName>
</protein>
<feature type="signal peptide" evidence="16">
    <location>
        <begin position="1"/>
        <end position="26"/>
    </location>
</feature>
<comment type="similarity">
    <text evidence="4">Belongs to the FPG family.</text>
</comment>
<dbReference type="SMART" id="SM00987">
    <property type="entry name" value="UreE_C"/>
    <property type="match status" value="1"/>
</dbReference>
<keyword evidence="7 13" id="KW-0378">Hydrolase</keyword>
<evidence type="ECO:0000256" key="5">
    <source>
        <dbReference type="ARBA" id="ARBA00022490"/>
    </source>
</evidence>
<feature type="active site" description="Proton acceptor" evidence="13 14">
    <location>
        <position position="515"/>
    </location>
</feature>
<keyword evidence="6 13" id="KW-0227">DNA damage</keyword>
<dbReference type="SMART" id="SM00986">
    <property type="entry name" value="UDG"/>
    <property type="match status" value="1"/>
</dbReference>
<feature type="chain" id="PRO_5042093330" description="Uracil-DNA glycosylase" evidence="16">
    <location>
        <begin position="27"/>
        <end position="676"/>
    </location>
</feature>
<dbReference type="GO" id="GO:0005739">
    <property type="term" value="C:mitochondrion"/>
    <property type="evidence" value="ECO:0007669"/>
    <property type="project" value="UniProtKB-SubCell"/>
</dbReference>
<keyword evidence="10" id="KW-0456">Lyase</keyword>
<dbReference type="GO" id="GO:0003684">
    <property type="term" value="F:damaged DNA binding"/>
    <property type="evidence" value="ECO:0007669"/>
    <property type="project" value="InterPro"/>
</dbReference>
<dbReference type="Gene3D" id="3.20.190.10">
    <property type="entry name" value="MutM-like, N-terminal"/>
    <property type="match status" value="1"/>
</dbReference>
<dbReference type="SMART" id="SM01232">
    <property type="entry name" value="H2TH"/>
    <property type="match status" value="1"/>
</dbReference>
<comment type="catalytic activity">
    <reaction evidence="13">
        <text>Hydrolyzes single-stranded DNA or mismatched double-stranded DNA and polynucleotides, releasing free uracil.</text>
        <dbReference type="EC" id="3.2.2.27"/>
    </reaction>
</comment>
<keyword evidence="13" id="KW-0496">Mitochondrion</keyword>
<evidence type="ECO:0000256" key="12">
    <source>
        <dbReference type="ARBA" id="ARBA00023295"/>
    </source>
</evidence>